<dbReference type="GO" id="GO:0000271">
    <property type="term" value="P:polysaccharide biosynthetic process"/>
    <property type="evidence" value="ECO:0007669"/>
    <property type="project" value="InterPro"/>
</dbReference>
<dbReference type="EMBL" id="LR216287">
    <property type="protein sequence ID" value="VFJ15092.1"/>
    <property type="molecule type" value="Genomic_DNA"/>
</dbReference>
<dbReference type="NCBIfam" id="TIGR03026">
    <property type="entry name" value="NDP-sugDHase"/>
    <property type="match status" value="1"/>
</dbReference>
<dbReference type="GO" id="GO:0016628">
    <property type="term" value="F:oxidoreductase activity, acting on the CH-CH group of donors, NAD or NADP as acceptor"/>
    <property type="evidence" value="ECO:0007669"/>
    <property type="project" value="InterPro"/>
</dbReference>
<dbReference type="SUPFAM" id="SSF51735">
    <property type="entry name" value="NAD(P)-binding Rossmann-fold domains"/>
    <property type="match status" value="1"/>
</dbReference>
<dbReference type="GO" id="GO:0051287">
    <property type="term" value="F:NAD binding"/>
    <property type="evidence" value="ECO:0007669"/>
    <property type="project" value="InterPro"/>
</dbReference>
<comment type="catalytic activity">
    <reaction evidence="6">
        <text>UDP-N-acetyl-alpha-D-mannosamine + 2 NAD(+) + H2O = UDP-N-acetyl-alpha-D-mannosaminouronate + 2 NADH + 3 H(+)</text>
        <dbReference type="Rhea" id="RHEA:25780"/>
        <dbReference type="ChEBI" id="CHEBI:15377"/>
        <dbReference type="ChEBI" id="CHEBI:15378"/>
        <dbReference type="ChEBI" id="CHEBI:57540"/>
        <dbReference type="ChEBI" id="CHEBI:57945"/>
        <dbReference type="ChEBI" id="CHEBI:68623"/>
        <dbReference type="ChEBI" id="CHEBI:70731"/>
        <dbReference type="EC" id="1.1.1.336"/>
    </reaction>
</comment>
<dbReference type="PIRSF" id="PIRSF000124">
    <property type="entry name" value="UDPglc_GDPman_dh"/>
    <property type="match status" value="1"/>
</dbReference>
<dbReference type="PANTHER" id="PTHR43491:SF5">
    <property type="entry name" value="UDP-N-ACETYL-D-MANNOSAMINE DEHYDROGENASE"/>
    <property type="match status" value="1"/>
</dbReference>
<dbReference type="RefSeq" id="WP_134485118.1">
    <property type="nucleotide sequence ID" value="NZ_LR216287.1"/>
</dbReference>
<accession>A0A484IGF9</accession>
<feature type="region of interest" description="Disordered" evidence="8">
    <location>
        <begin position="1"/>
        <end position="20"/>
    </location>
</feature>
<dbReference type="KEGG" id="nfn:NFRAN_2769"/>
<dbReference type="OrthoDB" id="372050at2157"/>
<dbReference type="GeneID" id="39421912"/>
<protein>
    <recommendedName>
        <fullName evidence="2">UDP-N-acetyl-D-mannosamine dehydrogenase</fullName>
        <ecNumber evidence="1">1.1.1.336</ecNumber>
    </recommendedName>
    <alternativeName>
        <fullName evidence="5">UDP-ManNAc 6-dehydrogenase</fullName>
    </alternativeName>
</protein>
<dbReference type="GO" id="GO:0089714">
    <property type="term" value="F:UDP-N-acetyl-D-mannosamine dehydrogenase activity"/>
    <property type="evidence" value="ECO:0007669"/>
    <property type="project" value="UniProtKB-EC"/>
</dbReference>
<dbReference type="PIRSF" id="PIRSF500136">
    <property type="entry name" value="UDP_ManNAc_DH"/>
    <property type="match status" value="1"/>
</dbReference>
<evidence type="ECO:0000256" key="3">
    <source>
        <dbReference type="ARBA" id="ARBA00023002"/>
    </source>
</evidence>
<dbReference type="Proteomes" id="UP000294299">
    <property type="component" value="Chromosome NFRAN"/>
</dbReference>
<sequence length="466" mass="51513">MKSGGTKSVPHNPNLTDTNREPIESIIGKFRSGEYMVAVYGLGHVGAPLTSVWLRAGVKVIGVDKSSRVIENTRNGITHIPEPLVNESFSQGIREGRFLVYDDPIKASVDSKLKMICVPVLVKKNKPDLSIIKEVVVSISKGLKKDDIVSIHPSLPPLTTERVLIPLLEKHSGLKSKSDFSVIYNPERIYEGRAIYDIEEGHPGIVSADDAHSLQIAEALFSMLYGKGIVKILGIKIAEAEKLFEGVYRDVNISLANELARLCDRLNIDFWKAKKAANSQSFCHIHDPGIGVGGACIPVYPQFIIDVGLRNKVNCKITKTARAINNEMPKYSLYKALKLIKGRYSRRSKITILGLAFRGGVSDTRLSPTFDLLKELARLKIKDVIVHDPLVTDSELITKFKNARLVSDLTEAISERDLIILATNHKEYSNIDPSILGKTPIYDGRGILHPEMFEKDLFGGIGRPSS</sequence>
<dbReference type="SMART" id="SM00984">
    <property type="entry name" value="UDPG_MGDP_dh_C"/>
    <property type="match status" value="1"/>
</dbReference>
<evidence type="ECO:0000256" key="8">
    <source>
        <dbReference type="SAM" id="MobiDB-lite"/>
    </source>
</evidence>
<feature type="compositionally biased region" description="Polar residues" evidence="8">
    <location>
        <begin position="1"/>
        <end position="17"/>
    </location>
</feature>
<dbReference type="Pfam" id="PF03720">
    <property type="entry name" value="UDPG_MGDP_dh_C"/>
    <property type="match status" value="1"/>
</dbReference>
<name>A0A484IGF9_9ARCH</name>
<dbReference type="AlphaFoldDB" id="A0A484IGF9"/>
<dbReference type="InterPro" id="IPR036220">
    <property type="entry name" value="UDP-Glc/GDP-Man_DH_C_sf"/>
</dbReference>
<dbReference type="InterPro" id="IPR008927">
    <property type="entry name" value="6-PGluconate_DH-like_C_sf"/>
</dbReference>
<dbReference type="InterPro" id="IPR017476">
    <property type="entry name" value="UDP-Glc/GDP-Man"/>
</dbReference>
<keyword evidence="4" id="KW-0520">NAD</keyword>
<dbReference type="Pfam" id="PF00984">
    <property type="entry name" value="UDPG_MGDP_dh"/>
    <property type="match status" value="1"/>
</dbReference>
<dbReference type="Pfam" id="PF03721">
    <property type="entry name" value="UDPG_MGDP_dh_N"/>
    <property type="match status" value="1"/>
</dbReference>
<evidence type="ECO:0000313" key="11">
    <source>
        <dbReference type="Proteomes" id="UP000294299"/>
    </source>
</evidence>
<reference evidence="10 11" key="1">
    <citation type="submission" date="2019-02" db="EMBL/GenBank/DDBJ databases">
        <authorList>
            <person name="Lehtovirta-Morley E L."/>
        </authorList>
    </citation>
    <scope>NUCLEOTIDE SEQUENCE [LARGE SCALE GENOMIC DNA]</scope>
    <source>
        <strain evidence="10">NFRAN1</strain>
    </source>
</reference>
<dbReference type="InterPro" id="IPR036291">
    <property type="entry name" value="NAD(P)-bd_dom_sf"/>
</dbReference>
<dbReference type="InterPro" id="IPR001732">
    <property type="entry name" value="UDP-Glc/GDP-Man_DH_N"/>
</dbReference>
<evidence type="ECO:0000256" key="5">
    <source>
        <dbReference type="ARBA" id="ARBA00030172"/>
    </source>
</evidence>
<dbReference type="InterPro" id="IPR014026">
    <property type="entry name" value="UDP-Glc/GDP-Man_DH_dimer"/>
</dbReference>
<keyword evidence="11" id="KW-1185">Reference proteome</keyword>
<dbReference type="Gene3D" id="3.40.50.720">
    <property type="entry name" value="NAD(P)-binding Rossmann-like Domain"/>
    <property type="match status" value="2"/>
</dbReference>
<evidence type="ECO:0000256" key="7">
    <source>
        <dbReference type="PIRNR" id="PIRNR000124"/>
    </source>
</evidence>
<evidence type="ECO:0000313" key="10">
    <source>
        <dbReference type="EMBL" id="VFJ15092.1"/>
    </source>
</evidence>
<feature type="domain" description="UDP-glucose/GDP-mannose dehydrogenase C-terminal" evidence="9">
    <location>
        <begin position="351"/>
        <end position="450"/>
    </location>
</feature>
<evidence type="ECO:0000256" key="1">
    <source>
        <dbReference type="ARBA" id="ARBA00012935"/>
    </source>
</evidence>
<gene>
    <name evidence="10" type="primary">wbpA</name>
    <name evidence="10" type="ORF">NFRAN_2769</name>
</gene>
<dbReference type="SUPFAM" id="SSF48179">
    <property type="entry name" value="6-phosphogluconate dehydrogenase C-terminal domain-like"/>
    <property type="match status" value="1"/>
</dbReference>
<dbReference type="InterPro" id="IPR014027">
    <property type="entry name" value="UDP-Glc/GDP-Man_DH_C"/>
</dbReference>
<proteinExistence type="inferred from homology"/>
<evidence type="ECO:0000256" key="4">
    <source>
        <dbReference type="ARBA" id="ARBA00023027"/>
    </source>
</evidence>
<comment type="similarity">
    <text evidence="7">Belongs to the UDP-glucose/GDP-mannose dehydrogenase family.</text>
</comment>
<dbReference type="PANTHER" id="PTHR43491">
    <property type="entry name" value="UDP-N-ACETYL-D-MANNOSAMINE DEHYDROGENASE"/>
    <property type="match status" value="1"/>
</dbReference>
<evidence type="ECO:0000256" key="2">
    <source>
        <dbReference type="ARBA" id="ARBA00016796"/>
    </source>
</evidence>
<keyword evidence="3 10" id="KW-0560">Oxidoreductase</keyword>
<dbReference type="InterPro" id="IPR028359">
    <property type="entry name" value="UDP_ManNAc/GlcNAc_DH"/>
</dbReference>
<evidence type="ECO:0000259" key="9">
    <source>
        <dbReference type="SMART" id="SM00984"/>
    </source>
</evidence>
<dbReference type="SUPFAM" id="SSF52413">
    <property type="entry name" value="UDP-glucose/GDP-mannose dehydrogenase C-terminal domain"/>
    <property type="match status" value="1"/>
</dbReference>
<dbReference type="EC" id="1.1.1.336" evidence="1"/>
<organism evidence="10 11">
    <name type="scientific">Candidatus Nitrosocosmicus franklandianus</name>
    <dbReference type="NCBI Taxonomy" id="1798806"/>
    <lineage>
        <taxon>Archaea</taxon>
        <taxon>Nitrososphaerota</taxon>
        <taxon>Nitrososphaeria</taxon>
        <taxon>Nitrososphaerales</taxon>
        <taxon>Nitrososphaeraceae</taxon>
        <taxon>Candidatus Nitrosocosmicus</taxon>
    </lineage>
</organism>
<evidence type="ECO:0000256" key="6">
    <source>
        <dbReference type="ARBA" id="ARBA00049130"/>
    </source>
</evidence>